<evidence type="ECO:0000313" key="3">
    <source>
        <dbReference type="Proteomes" id="UP001220478"/>
    </source>
</evidence>
<evidence type="ECO:0000256" key="1">
    <source>
        <dbReference type="SAM" id="Phobius"/>
    </source>
</evidence>
<name>A0ABY8C7I8_9FIRM</name>
<dbReference type="EMBL" id="CP118868">
    <property type="protein sequence ID" value="WEG35499.1"/>
    <property type="molecule type" value="Genomic_DNA"/>
</dbReference>
<sequence length="413" mass="48380">MSYRKYFLFVTKLAVIIAVPLFLFCLLVFKRGDTEFFEFLATDVTPFIAWPIRFITNLLPFSLTELLAWLLPLVLAYKLIYWLIYTIIRFAASWLALFHLFNRSYIRKWQEHNLNYCRYTGRLLLVILFLFSYAFSSYLLFHGYNFERETLADKLHYDTQHWQKKDLKQASEIVVEKLNKLCHLESAVDAGKASLDRSASRKIIMEDKKIIFPDSDEKLFNLAVNAYRLAARKYEFLAGQTLKVKAVSMSHYWSYTLTNGMYMPLLLEANVNVAQAAPFTLFSAAHELAHQRFFAHEDEANFLAFLTLSSSDDERAVYAAYLNAWIYLANDLYKADKTVFLQLYRQLPPQAKKDVKAANDYYQRYSRRPISQKSQNLNDTFIRANGDARGIVSYDEVSKLLIAYFNEQLKERK</sequence>
<accession>A0ABY8C7I8</accession>
<protein>
    <submittedName>
        <fullName evidence="2">DUF3810 domain-containing protein</fullName>
    </submittedName>
</protein>
<evidence type="ECO:0000313" key="2">
    <source>
        <dbReference type="EMBL" id="WEG35499.1"/>
    </source>
</evidence>
<dbReference type="RefSeq" id="WP_315567973.1">
    <property type="nucleotide sequence ID" value="NZ_CP118866.1"/>
</dbReference>
<feature type="transmembrane region" description="Helical" evidence="1">
    <location>
        <begin position="79"/>
        <end position="101"/>
    </location>
</feature>
<dbReference type="InterPro" id="IPR024294">
    <property type="entry name" value="DUF3810"/>
</dbReference>
<organism evidence="2 3">
    <name type="scientific">Amygdalobacter indicium</name>
    <dbReference type="NCBI Taxonomy" id="3029272"/>
    <lineage>
        <taxon>Bacteria</taxon>
        <taxon>Bacillati</taxon>
        <taxon>Bacillota</taxon>
        <taxon>Clostridia</taxon>
        <taxon>Eubacteriales</taxon>
        <taxon>Oscillospiraceae</taxon>
        <taxon>Amygdalobacter</taxon>
    </lineage>
</organism>
<proteinExistence type="predicted"/>
<gene>
    <name evidence="2" type="ORF">PYS61_06125</name>
</gene>
<keyword evidence="1" id="KW-0812">Transmembrane</keyword>
<dbReference type="Pfam" id="PF12725">
    <property type="entry name" value="DUF3810"/>
    <property type="match status" value="1"/>
</dbReference>
<keyword evidence="3" id="KW-1185">Reference proteome</keyword>
<keyword evidence="1" id="KW-1133">Transmembrane helix</keyword>
<feature type="transmembrane region" description="Helical" evidence="1">
    <location>
        <begin position="6"/>
        <end position="29"/>
    </location>
</feature>
<feature type="transmembrane region" description="Helical" evidence="1">
    <location>
        <begin position="122"/>
        <end position="141"/>
    </location>
</feature>
<keyword evidence="1" id="KW-0472">Membrane</keyword>
<reference evidence="2 3" key="1">
    <citation type="submission" date="2023-02" db="EMBL/GenBank/DDBJ databases">
        <title>Novel Oscillospiraceae bacterial genomes.</title>
        <authorList>
            <person name="Srinivasan S."/>
            <person name="Austin M.N."/>
            <person name="Fiedler T.L."/>
            <person name="Strenk S.M."/>
            <person name="Agnew K.J."/>
            <person name="Nagana Gowda G.A."/>
            <person name="Raftery D."/>
            <person name="Beamer M.A."/>
            <person name="Achilles S.L."/>
            <person name="Wiesenfeld H.C."/>
            <person name="Fredricks D.N."/>
            <person name="Hillier S.L."/>
        </authorList>
    </citation>
    <scope>NUCLEOTIDE SEQUENCE [LARGE SCALE GENOMIC DNA]</scope>
    <source>
        <strain evidence="2 3">CHIC02 1186E3-8</strain>
    </source>
</reference>
<dbReference type="Proteomes" id="UP001220478">
    <property type="component" value="Chromosome"/>
</dbReference>